<accession>A0A395I0W5</accession>
<sequence>MKMQPSRSPRKEIDFQSFIDTDPLMRRRVCGTQFYVGENPDVDQRTATIGGCVIINNFYYGVTVLHPFLAPKVNENTEAAVDRYAGLGKGAVERWLDRLPVDPEEQRRAMKNTEPPPARCRERNNPTGNQGIVLGPSGTDFTTIVSWSAPAESGALDSLRPDVGSLDNREPGIPQRDPNLPHLELEELEAPGFYSTRVYTVHGERIGEIPTLPDSPRPDPRFYSLQKNWALVGLYDQTPLSNWAGQPTEAEKVVRVRRFATGAATVPLLAIVNEETILPTTLRGPEVVDVPQMGHHPAYALLERVWPFNCGTWIVGKKEEAVFAIIVSPSSQSRSAYALRASEVIVDIESRFPDSRPILMVERLRWR</sequence>
<dbReference type="VEuPathDB" id="FungiDB:BO97DRAFT_413360"/>
<dbReference type="AlphaFoldDB" id="A0A395I0W5"/>
<gene>
    <name evidence="2" type="ORF">BO97DRAFT_413360</name>
</gene>
<protein>
    <submittedName>
        <fullName evidence="2">Uncharacterized protein</fullName>
    </submittedName>
</protein>
<dbReference type="GeneID" id="37200573"/>
<organism evidence="2 3">
    <name type="scientific">Aspergillus homomorphus (strain CBS 101889)</name>
    <dbReference type="NCBI Taxonomy" id="1450537"/>
    <lineage>
        <taxon>Eukaryota</taxon>
        <taxon>Fungi</taxon>
        <taxon>Dikarya</taxon>
        <taxon>Ascomycota</taxon>
        <taxon>Pezizomycotina</taxon>
        <taxon>Eurotiomycetes</taxon>
        <taxon>Eurotiomycetidae</taxon>
        <taxon>Eurotiales</taxon>
        <taxon>Aspergillaceae</taxon>
        <taxon>Aspergillus</taxon>
        <taxon>Aspergillus subgen. Circumdati</taxon>
    </lineage>
</organism>
<name>A0A395I0W5_ASPHC</name>
<dbReference type="Proteomes" id="UP000248961">
    <property type="component" value="Unassembled WGS sequence"/>
</dbReference>
<evidence type="ECO:0000313" key="2">
    <source>
        <dbReference type="EMBL" id="RAL13365.1"/>
    </source>
</evidence>
<evidence type="ECO:0000256" key="1">
    <source>
        <dbReference type="SAM" id="MobiDB-lite"/>
    </source>
</evidence>
<dbReference type="EMBL" id="KZ824279">
    <property type="protein sequence ID" value="RAL13365.1"/>
    <property type="molecule type" value="Genomic_DNA"/>
</dbReference>
<proteinExistence type="predicted"/>
<evidence type="ECO:0000313" key="3">
    <source>
        <dbReference type="Proteomes" id="UP000248961"/>
    </source>
</evidence>
<reference evidence="2 3" key="1">
    <citation type="submission" date="2018-02" db="EMBL/GenBank/DDBJ databases">
        <title>The genomes of Aspergillus section Nigri reveals drivers in fungal speciation.</title>
        <authorList>
            <consortium name="DOE Joint Genome Institute"/>
            <person name="Vesth T.C."/>
            <person name="Nybo J."/>
            <person name="Theobald S."/>
            <person name="Brandl J."/>
            <person name="Frisvad J.C."/>
            <person name="Nielsen K.F."/>
            <person name="Lyhne E.K."/>
            <person name="Kogle M.E."/>
            <person name="Kuo A."/>
            <person name="Riley R."/>
            <person name="Clum A."/>
            <person name="Nolan M."/>
            <person name="Lipzen A."/>
            <person name="Salamov A."/>
            <person name="Henrissat B."/>
            <person name="Wiebenga A."/>
            <person name="De vries R.P."/>
            <person name="Grigoriev I.V."/>
            <person name="Mortensen U.H."/>
            <person name="Andersen M.R."/>
            <person name="Baker S.E."/>
        </authorList>
    </citation>
    <scope>NUCLEOTIDE SEQUENCE [LARGE SCALE GENOMIC DNA]</scope>
    <source>
        <strain evidence="2 3">CBS 101889</strain>
    </source>
</reference>
<feature type="region of interest" description="Disordered" evidence="1">
    <location>
        <begin position="105"/>
        <end position="135"/>
    </location>
</feature>
<dbReference type="OrthoDB" id="4400673at2759"/>
<dbReference type="RefSeq" id="XP_025552519.1">
    <property type="nucleotide sequence ID" value="XM_025696284.1"/>
</dbReference>
<keyword evidence="3" id="KW-1185">Reference proteome</keyword>